<dbReference type="PROSITE" id="PS00463">
    <property type="entry name" value="ZN2_CY6_FUNGAL_1"/>
    <property type="match status" value="1"/>
</dbReference>
<dbReference type="EMBL" id="JAVHNQ010000014">
    <property type="protein sequence ID" value="KAK6332787.1"/>
    <property type="molecule type" value="Genomic_DNA"/>
</dbReference>
<feature type="compositionally biased region" description="Polar residues" evidence="3">
    <location>
        <begin position="734"/>
        <end position="749"/>
    </location>
</feature>
<evidence type="ECO:0000313" key="6">
    <source>
        <dbReference type="Proteomes" id="UP001375240"/>
    </source>
</evidence>
<evidence type="ECO:0000256" key="2">
    <source>
        <dbReference type="ARBA" id="ARBA00023242"/>
    </source>
</evidence>
<dbReference type="InterPro" id="IPR007219">
    <property type="entry name" value="XnlR_reg_dom"/>
</dbReference>
<evidence type="ECO:0000313" key="5">
    <source>
        <dbReference type="EMBL" id="KAK6332787.1"/>
    </source>
</evidence>
<feature type="compositionally biased region" description="Low complexity" evidence="3">
    <location>
        <begin position="39"/>
        <end position="54"/>
    </location>
</feature>
<organism evidence="5 6">
    <name type="scientific">Orbilia brochopaga</name>
    <dbReference type="NCBI Taxonomy" id="3140254"/>
    <lineage>
        <taxon>Eukaryota</taxon>
        <taxon>Fungi</taxon>
        <taxon>Dikarya</taxon>
        <taxon>Ascomycota</taxon>
        <taxon>Pezizomycotina</taxon>
        <taxon>Orbiliomycetes</taxon>
        <taxon>Orbiliales</taxon>
        <taxon>Orbiliaceae</taxon>
        <taxon>Orbilia</taxon>
    </lineage>
</organism>
<dbReference type="PROSITE" id="PS50048">
    <property type="entry name" value="ZN2_CY6_FUNGAL_2"/>
    <property type="match status" value="1"/>
</dbReference>
<dbReference type="PANTHER" id="PTHR31668:SF4">
    <property type="entry name" value="TRANSCRIPTIONAL ACTIVATOR PROTEIN DAL81"/>
    <property type="match status" value="1"/>
</dbReference>
<dbReference type="InterPro" id="IPR001138">
    <property type="entry name" value="Zn2Cys6_DnaBD"/>
</dbReference>
<dbReference type="GO" id="GO:0006351">
    <property type="term" value="P:DNA-templated transcription"/>
    <property type="evidence" value="ECO:0007669"/>
    <property type="project" value="InterPro"/>
</dbReference>
<feature type="compositionally biased region" description="Gly residues" evidence="3">
    <location>
        <begin position="707"/>
        <end position="725"/>
    </location>
</feature>
<feature type="region of interest" description="Disordered" evidence="3">
    <location>
        <begin position="704"/>
        <end position="749"/>
    </location>
</feature>
<dbReference type="SMART" id="SM00906">
    <property type="entry name" value="Fungal_trans"/>
    <property type="match status" value="1"/>
</dbReference>
<dbReference type="PANTHER" id="PTHR31668">
    <property type="entry name" value="GLUCOSE TRANSPORT TRANSCRIPTION REGULATOR RGT1-RELATED-RELATED"/>
    <property type="match status" value="1"/>
</dbReference>
<dbReference type="GO" id="GO:0008270">
    <property type="term" value="F:zinc ion binding"/>
    <property type="evidence" value="ECO:0007669"/>
    <property type="project" value="InterPro"/>
</dbReference>
<dbReference type="SUPFAM" id="SSF57701">
    <property type="entry name" value="Zn2/Cys6 DNA-binding domain"/>
    <property type="match status" value="1"/>
</dbReference>
<dbReference type="AlphaFoldDB" id="A0AAV9U0K0"/>
<sequence length="852" mass="94081">MAESLTSSAPAAVAPPRPPSQPSQSHIAPNPNTNPGRNSPSSVPSPIVSAQPVSATTSTNIRSRKDRPCDACRRRKSRCVMREDSSVCVLCQFHKQECTFVQSPQPRKRRLTVAATGSDDEKQSTSNKKRSMDEPDSPRQQTARKGSGNGEEIKDSLRDTLPPDDYANLPGRTLLKKTLGLQTHRHSAYLGPTSEYEPVLIDLCPFDPRDEYKPTIGWNGGSFRRVADSTTFLMMPDKDTRNSSQELDDLDAIERVINPHGQALINLYFRIIHPSFPILHKNVFLEKYARTHREFSPPLLAAVYILALNWWSYDRELSTQKKPDVEALEKLAWKTMADVIHRPKLSTVQAGLLLLQRPEGDSWVLTCQIVAIAQELGLHLDCTGWKIPIWERGLRKRLAWAVFMQDKWAALTHGRPSHITNSNWAVQPVTANDFPESSLDEDDEEAGAEVDKGRMLFTEMIELTKLTAEVLDGFFTVESQISILQESEQRGIEIVLERAKPVQIRLKEWYSRLPECLRMDPSKVRKLSSNGYLHLAYFATEITLHRSIIRALSPVTSLYLVHICRTAAKTRLISAIEFVNRLKPDQLQSFWYFASRVNFALIGTFGSLLWATSQVSIESEFYKARLDEYRWTLKVSSKGASFMDFALKALDASAGYCMEGVAAGNNGVATATANNVNGQGVNGLAFQKEYEDEIMAEQEEYDDASVAGGGSGGGGGGGSGSGNGSGSQVAVSGPRQNTQIPDSNRFPNYSYGTPIEQMQNYGRATSSSFSAGQGSIQDRRASLISNSTSLDLAGSLPPAGGASALGYYMMQQQQQSNNSEEFGGTDSWGANMGRMQVETEDVSTRGTYEIGT</sequence>
<dbReference type="CDD" id="cd00067">
    <property type="entry name" value="GAL4"/>
    <property type="match status" value="1"/>
</dbReference>
<keyword evidence="1" id="KW-0479">Metal-binding</keyword>
<dbReference type="GO" id="GO:0005634">
    <property type="term" value="C:nucleus"/>
    <property type="evidence" value="ECO:0007669"/>
    <property type="project" value="TreeGrafter"/>
</dbReference>
<proteinExistence type="predicted"/>
<dbReference type="GO" id="GO:0000981">
    <property type="term" value="F:DNA-binding transcription factor activity, RNA polymerase II-specific"/>
    <property type="evidence" value="ECO:0007669"/>
    <property type="project" value="InterPro"/>
</dbReference>
<dbReference type="CDD" id="cd12148">
    <property type="entry name" value="fungal_TF_MHR"/>
    <property type="match status" value="1"/>
</dbReference>
<accession>A0AAV9U0K0</accession>
<dbReference type="GO" id="GO:0001080">
    <property type="term" value="P:nitrogen catabolite activation of transcription from RNA polymerase II promoter"/>
    <property type="evidence" value="ECO:0007669"/>
    <property type="project" value="TreeGrafter"/>
</dbReference>
<keyword evidence="6" id="KW-1185">Reference proteome</keyword>
<dbReference type="Gene3D" id="4.10.240.10">
    <property type="entry name" value="Zn(2)-C6 fungal-type DNA-binding domain"/>
    <property type="match status" value="1"/>
</dbReference>
<dbReference type="SMART" id="SM00066">
    <property type="entry name" value="GAL4"/>
    <property type="match status" value="1"/>
</dbReference>
<feature type="region of interest" description="Disordered" evidence="3">
    <location>
        <begin position="102"/>
        <end position="169"/>
    </location>
</feature>
<dbReference type="InterPro" id="IPR050797">
    <property type="entry name" value="Carb_Metab_Trans_Reg"/>
</dbReference>
<name>A0AAV9U0K0_9PEZI</name>
<feature type="region of interest" description="Disordered" evidence="3">
    <location>
        <begin position="1"/>
        <end position="75"/>
    </location>
</feature>
<feature type="compositionally biased region" description="Polar residues" evidence="3">
    <location>
        <begin position="26"/>
        <end position="38"/>
    </location>
</feature>
<evidence type="ECO:0000256" key="3">
    <source>
        <dbReference type="SAM" id="MobiDB-lite"/>
    </source>
</evidence>
<evidence type="ECO:0000256" key="1">
    <source>
        <dbReference type="ARBA" id="ARBA00022723"/>
    </source>
</evidence>
<dbReference type="Proteomes" id="UP001375240">
    <property type="component" value="Unassembled WGS sequence"/>
</dbReference>
<protein>
    <submittedName>
        <fullName evidence="5">Fungal specific transcription factor</fullName>
    </submittedName>
</protein>
<feature type="domain" description="Zn(2)-C6 fungal-type" evidence="4">
    <location>
        <begin position="68"/>
        <end position="100"/>
    </location>
</feature>
<reference evidence="5 6" key="1">
    <citation type="submission" date="2019-10" db="EMBL/GenBank/DDBJ databases">
        <authorList>
            <person name="Palmer J.M."/>
        </authorList>
    </citation>
    <scope>NUCLEOTIDE SEQUENCE [LARGE SCALE GENOMIC DNA]</scope>
    <source>
        <strain evidence="5 6">TWF696</strain>
    </source>
</reference>
<comment type="caution">
    <text evidence="5">The sequence shown here is derived from an EMBL/GenBank/DDBJ whole genome shotgun (WGS) entry which is preliminary data.</text>
</comment>
<dbReference type="InterPro" id="IPR036864">
    <property type="entry name" value="Zn2-C6_fun-type_DNA-bd_sf"/>
</dbReference>
<evidence type="ECO:0000259" key="4">
    <source>
        <dbReference type="PROSITE" id="PS50048"/>
    </source>
</evidence>
<dbReference type="GO" id="GO:0003677">
    <property type="term" value="F:DNA binding"/>
    <property type="evidence" value="ECO:0007669"/>
    <property type="project" value="InterPro"/>
</dbReference>
<keyword evidence="2" id="KW-0539">Nucleus</keyword>
<gene>
    <name evidence="5" type="primary">DAL81</name>
    <name evidence="5" type="ORF">TWF696_002810</name>
</gene>
<dbReference type="Pfam" id="PF04082">
    <property type="entry name" value="Fungal_trans"/>
    <property type="match status" value="1"/>
</dbReference>